<evidence type="ECO:0000313" key="3">
    <source>
        <dbReference type="EMBL" id="NPT30629.1"/>
    </source>
</evidence>
<dbReference type="Pfam" id="PF05106">
    <property type="entry name" value="Phage_holin_3_1"/>
    <property type="match status" value="1"/>
</dbReference>
<dbReference type="InterPro" id="IPR006481">
    <property type="entry name" value="Phage_lambda_GpS_holin"/>
</dbReference>
<feature type="region of interest" description="Disordered" evidence="1">
    <location>
        <begin position="1"/>
        <end position="36"/>
    </location>
</feature>
<keyword evidence="4" id="KW-1185">Reference proteome</keyword>
<evidence type="ECO:0000256" key="2">
    <source>
        <dbReference type="SAM" id="Phobius"/>
    </source>
</evidence>
<evidence type="ECO:0000313" key="4">
    <source>
        <dbReference type="Proteomes" id="UP001318401"/>
    </source>
</evidence>
<comment type="caution">
    <text evidence="3">The sequence shown here is derived from an EMBL/GenBank/DDBJ whole genome shotgun (WGS) entry which is preliminary data.</text>
</comment>
<name>A0ABX2BC41_9GAMM</name>
<dbReference type="EMBL" id="QDKN01000003">
    <property type="protein sequence ID" value="NPT30629.1"/>
    <property type="molecule type" value="Genomic_DNA"/>
</dbReference>
<dbReference type="Proteomes" id="UP001318401">
    <property type="component" value="Unassembled WGS sequence"/>
</dbReference>
<reference evidence="3 4" key="1">
    <citation type="submission" date="2018-04" db="EMBL/GenBank/DDBJ databases">
        <authorList>
            <person name="Li G."/>
            <person name="Du W."/>
            <person name="Bai Y."/>
        </authorList>
    </citation>
    <scope>NUCLEOTIDE SEQUENCE [LARGE SCALE GENOMIC DNA]</scope>
    <source>
        <strain evidence="3 4">YYYZ-3</strain>
    </source>
</reference>
<keyword evidence="2" id="KW-0472">Membrane</keyword>
<feature type="transmembrane region" description="Helical" evidence="2">
    <location>
        <begin position="82"/>
        <end position="103"/>
    </location>
</feature>
<accession>A0ABX2BC41</accession>
<feature type="transmembrane region" description="Helical" evidence="2">
    <location>
        <begin position="47"/>
        <end position="70"/>
    </location>
</feature>
<keyword evidence="2" id="KW-0812">Transmembrane</keyword>
<keyword evidence="2" id="KW-1133">Transmembrane helix</keyword>
<organism evidence="3 4">
    <name type="scientific">Vreelandella venusta</name>
    <dbReference type="NCBI Taxonomy" id="44935"/>
    <lineage>
        <taxon>Bacteria</taxon>
        <taxon>Pseudomonadati</taxon>
        <taxon>Pseudomonadota</taxon>
        <taxon>Gammaproteobacteria</taxon>
        <taxon>Oceanospirillales</taxon>
        <taxon>Halomonadaceae</taxon>
        <taxon>Vreelandella</taxon>
    </lineage>
</organism>
<proteinExistence type="predicted"/>
<evidence type="ECO:0000256" key="1">
    <source>
        <dbReference type="SAM" id="MobiDB-lite"/>
    </source>
</evidence>
<protein>
    <submittedName>
        <fullName evidence="3">Phage holin, lambda family</fullName>
    </submittedName>
</protein>
<dbReference type="NCBIfam" id="TIGR01594">
    <property type="entry name" value="holin_lambda"/>
    <property type="match status" value="1"/>
</dbReference>
<feature type="compositionally biased region" description="Polar residues" evidence="1">
    <location>
        <begin position="12"/>
        <end position="22"/>
    </location>
</feature>
<gene>
    <name evidence="3" type="ORF">DDR56_08625</name>
</gene>
<sequence>MVCMNCGRISPPSGTATGSRKSTPLALNPPSARDSMPGRDPNLWQALLAYIATAWPQLYAAGLSFVVALVRGLHAGNKARKSWLEAILCGCLTLSLFPVLQYWGLPTDLAVAIGAAIAFKGAEWFGDRGDQVLEKLIGRWLK</sequence>